<dbReference type="AlphaFoldDB" id="A0AAW7KEA3"/>
<gene>
    <name evidence="1" type="ORF">P0E79_15765</name>
</gene>
<dbReference type="Proteomes" id="UP001173174">
    <property type="component" value="Unassembled WGS sequence"/>
</dbReference>
<reference evidence="1" key="1">
    <citation type="journal article" date="2023" name="Pathogens">
        <title>Prevalence of Enterococcus spp. and the Whole-Genome Characteristics of Enterococcus faecium and Enterococcus faecalis Strains Isolated from Free-Living Birds in Poland.</title>
        <authorList>
            <person name="Kwit R."/>
            <person name="Zajac M."/>
            <person name="Smialowska-Weglinska A."/>
            <person name="Skarzynska M."/>
            <person name="Bomba A."/>
            <person name="Lalak A."/>
            <person name="Skrzypiec E."/>
            <person name="Wojdat D."/>
            <person name="Koza W."/>
            <person name="Mikos-Wojewoda E."/>
            <person name="Pasim P."/>
            <person name="Skora M."/>
            <person name="Polak M."/>
            <person name="Wiacek J."/>
            <person name="Wasyl D."/>
        </authorList>
    </citation>
    <scope>NUCLEOTIDE SEQUENCE</scope>
    <source>
        <strain evidence="1">691B_2</strain>
    </source>
</reference>
<organism evidence="1 2">
    <name type="scientific">Enterococcus faecalis</name>
    <name type="common">Streptococcus faecalis</name>
    <dbReference type="NCBI Taxonomy" id="1351"/>
    <lineage>
        <taxon>Bacteria</taxon>
        <taxon>Bacillati</taxon>
        <taxon>Bacillota</taxon>
        <taxon>Bacilli</taxon>
        <taxon>Lactobacillales</taxon>
        <taxon>Enterococcaceae</taxon>
        <taxon>Enterococcus</taxon>
    </lineage>
</organism>
<dbReference type="RefSeq" id="WP_002370955.1">
    <property type="nucleotide sequence ID" value="NZ_AP026721.1"/>
</dbReference>
<sequence length="305" mass="35388">MYYSTIRSKEGELRALEKLYETGNNLDNFIPNIIVSDGSEEILNLINRKFPLFSLLDIRELDADNIEALEELLKKQEYSNHAIVYPIDILLEPMDNEIICEYVRIPKNSINRFLLQWLVSNKNLLPKNIFIDFEDIDDKISSQLIEIVIDLIDSLPEIDFIILSGAVPSTIPVKSTENYRLERYEKELFNHINDSTMSNSYYGDYTTISPIPISTDGPIIPIVQLKYTLENYYWFVRNGQRRGNYDFVSVCKEIAHNVPSFNPEYCWGDEYIQSVIDADVNKGNPSVWVSVCVNRHIQMCIDEFS</sequence>
<protein>
    <recommendedName>
        <fullName evidence="3">Beta family protein</fullName>
    </recommendedName>
</protein>
<reference evidence="1" key="2">
    <citation type="submission" date="2023-03" db="EMBL/GenBank/DDBJ databases">
        <authorList>
            <person name="Zajac M."/>
            <person name="Kwit R."/>
            <person name="Wasyl D."/>
        </authorList>
    </citation>
    <scope>NUCLEOTIDE SEQUENCE</scope>
    <source>
        <strain evidence="1">691B_2</strain>
    </source>
</reference>
<dbReference type="KEGG" id="ene:ENT_13690"/>
<evidence type="ECO:0000313" key="2">
    <source>
        <dbReference type="Proteomes" id="UP001173174"/>
    </source>
</evidence>
<name>A0AAW7KEA3_ENTFL</name>
<comment type="caution">
    <text evidence="1">The sequence shown here is derived from an EMBL/GenBank/DDBJ whole genome shotgun (WGS) entry which is preliminary data.</text>
</comment>
<proteinExistence type="predicted"/>
<dbReference type="Pfam" id="PF14350">
    <property type="entry name" value="Beta_protein"/>
    <property type="match status" value="1"/>
</dbReference>
<dbReference type="EMBL" id="JAREWH010000060">
    <property type="protein sequence ID" value="MDN3193924.1"/>
    <property type="molecule type" value="Genomic_DNA"/>
</dbReference>
<evidence type="ECO:0008006" key="3">
    <source>
        <dbReference type="Google" id="ProtNLM"/>
    </source>
</evidence>
<dbReference type="InterPro" id="IPR025683">
    <property type="entry name" value="Protein_beta"/>
</dbReference>
<evidence type="ECO:0000313" key="1">
    <source>
        <dbReference type="EMBL" id="MDN3193924.1"/>
    </source>
</evidence>
<accession>A0AAW7KEA3</accession>